<evidence type="ECO:0000313" key="1">
    <source>
        <dbReference type="EMBL" id="OGG24589.1"/>
    </source>
</evidence>
<dbReference type="STRING" id="1798392.A3A79_05395"/>
<protein>
    <submittedName>
        <fullName evidence="1">Uncharacterized protein</fullName>
    </submittedName>
</protein>
<reference evidence="1 2" key="1">
    <citation type="journal article" date="2016" name="Nat. Commun.">
        <title>Thousands of microbial genomes shed light on interconnected biogeochemical processes in an aquifer system.</title>
        <authorList>
            <person name="Anantharaman K."/>
            <person name="Brown C.T."/>
            <person name="Hug L.A."/>
            <person name="Sharon I."/>
            <person name="Castelle C.J."/>
            <person name="Probst A.J."/>
            <person name="Thomas B.C."/>
            <person name="Singh A."/>
            <person name="Wilkins M.J."/>
            <person name="Karaoz U."/>
            <person name="Brodie E.L."/>
            <person name="Williams K.H."/>
            <person name="Hubbard S.S."/>
            <person name="Banfield J.F."/>
        </authorList>
    </citation>
    <scope>NUCLEOTIDE SEQUENCE [LARGE SCALE GENOMIC DNA]</scope>
</reference>
<dbReference type="PROSITE" id="PS51257">
    <property type="entry name" value="PROKAR_LIPOPROTEIN"/>
    <property type="match status" value="1"/>
</dbReference>
<dbReference type="AlphaFoldDB" id="A0A1F6AIQ5"/>
<gene>
    <name evidence="1" type="ORF">A3A79_05395</name>
</gene>
<proteinExistence type="predicted"/>
<sequence length="234" mass="25833">MRRPGPEIIILSSLFLGSCNPVRATQQPEIIDTPSRFTPALPIPSMTPKPEQIPSAGIHQIEPGEILNLEHFTFENQMRGYSVRIVTLQLNEVSKRYDVPLDVGQDTTIILSPEIFEGENGSAVRFFDEENGKQRIEISGGLFEQVVSLITGRVPRDLRDQTLLSVMLSEKMIFALARIAEQRGQLPEGSSQIIESQYIEDILNLEAKLVAGMQILGNPLPEPAEPPPGNPPSA</sequence>
<evidence type="ECO:0000313" key="2">
    <source>
        <dbReference type="Proteomes" id="UP000178759"/>
    </source>
</evidence>
<accession>A0A1F6AIQ5</accession>
<name>A0A1F6AIQ5_9BACT</name>
<dbReference type="Proteomes" id="UP000178759">
    <property type="component" value="Unassembled WGS sequence"/>
</dbReference>
<dbReference type="EMBL" id="MFJV01000001">
    <property type="protein sequence ID" value="OGG24589.1"/>
    <property type="molecule type" value="Genomic_DNA"/>
</dbReference>
<organism evidence="1 2">
    <name type="scientific">Candidatus Gottesmanbacteria bacterium RIFCSPLOWO2_01_FULL_43_11b</name>
    <dbReference type="NCBI Taxonomy" id="1798392"/>
    <lineage>
        <taxon>Bacteria</taxon>
        <taxon>Candidatus Gottesmaniibacteriota</taxon>
    </lineage>
</organism>
<comment type="caution">
    <text evidence="1">The sequence shown here is derived from an EMBL/GenBank/DDBJ whole genome shotgun (WGS) entry which is preliminary data.</text>
</comment>